<evidence type="ECO:0000256" key="5">
    <source>
        <dbReference type="SAM" id="MobiDB-lite"/>
    </source>
</evidence>
<name>A0A6I4U4M6_9SPHN</name>
<dbReference type="AlphaFoldDB" id="A0A6I4U4M6"/>
<gene>
    <name evidence="8" type="ORF">GRI68_12030</name>
</gene>
<comment type="caution">
    <text evidence="8">The sequence shown here is derived from an EMBL/GenBank/DDBJ whole genome shotgun (WGS) entry which is preliminary data.</text>
</comment>
<feature type="transmembrane region" description="Helical" evidence="6">
    <location>
        <begin position="376"/>
        <end position="404"/>
    </location>
</feature>
<evidence type="ECO:0000313" key="8">
    <source>
        <dbReference type="EMBL" id="MXP10908.1"/>
    </source>
</evidence>
<feature type="transmembrane region" description="Helical" evidence="6">
    <location>
        <begin position="29"/>
        <end position="59"/>
    </location>
</feature>
<proteinExistence type="predicted"/>
<feature type="transmembrane region" description="Helical" evidence="6">
    <location>
        <begin position="101"/>
        <end position="117"/>
    </location>
</feature>
<evidence type="ECO:0000256" key="4">
    <source>
        <dbReference type="ARBA" id="ARBA00023136"/>
    </source>
</evidence>
<keyword evidence="2 6" id="KW-0812">Transmembrane</keyword>
<feature type="compositionally biased region" description="Low complexity" evidence="5">
    <location>
        <begin position="435"/>
        <end position="450"/>
    </location>
</feature>
<keyword evidence="9" id="KW-1185">Reference proteome</keyword>
<feature type="transmembrane region" description="Helical" evidence="6">
    <location>
        <begin position="186"/>
        <end position="206"/>
    </location>
</feature>
<keyword evidence="3 6" id="KW-1133">Transmembrane helix</keyword>
<keyword evidence="4 6" id="KW-0472">Membrane</keyword>
<comment type="subcellular location">
    <subcellularLocation>
        <location evidence="1">Membrane</location>
        <topology evidence="1">Multi-pass membrane protein</topology>
    </subcellularLocation>
</comment>
<protein>
    <recommendedName>
        <fullName evidence="7">O-antigen ligase-related domain-containing protein</fullName>
    </recommendedName>
</protein>
<feature type="region of interest" description="Disordered" evidence="5">
    <location>
        <begin position="408"/>
        <end position="461"/>
    </location>
</feature>
<dbReference type="InterPro" id="IPR007016">
    <property type="entry name" value="O-antigen_ligase-rel_domated"/>
</dbReference>
<dbReference type="Proteomes" id="UP000429229">
    <property type="component" value="Unassembled WGS sequence"/>
</dbReference>
<accession>A0A6I4U4M6</accession>
<reference evidence="8 9" key="1">
    <citation type="submission" date="2019-12" db="EMBL/GenBank/DDBJ databases">
        <title>Genomic-based taxomic classification of the family Erythrobacteraceae.</title>
        <authorList>
            <person name="Xu L."/>
        </authorList>
    </citation>
    <scope>NUCLEOTIDE SEQUENCE [LARGE SCALE GENOMIC DNA]</scope>
    <source>
        <strain evidence="8 9">LMG 29519</strain>
    </source>
</reference>
<evidence type="ECO:0000256" key="2">
    <source>
        <dbReference type="ARBA" id="ARBA00022692"/>
    </source>
</evidence>
<feature type="transmembrane region" description="Helical" evidence="6">
    <location>
        <begin position="343"/>
        <end position="364"/>
    </location>
</feature>
<sequence length="461" mass="51223">MAGQMIARSAPRIGFAFRDPVTLLRLRQLALFTAMLLSGGSLALPRLPLLLALLIFCFAHTNPIRMFRREFLPVWFVLLVTGGVALIGGGDVQVSAFAVRYANFLAAVALLAIYVDVRPGTIADELFPILRLMAVQAVLTPVLAFLRPDLFWSFNVGKAVYETFLYIFTYHDLIANATTFKRPDGFFFEAGVFQIYLNIFLFICLFMRRFSLVNIGLATLAVIATQSTTGAVILVMQYGIVWFRWIRTTGRWRLAVLLAGPILLVPIAAYATYNLGEKFHGQFSGSTEAREFDLRTGINVAMEKPLTGIGFDHEKYQAIAADVGYLDVSLSAKSISERTNSNGLVVLLYSVGIPLSLVFLWGIWRQRLWRPRWLFAMLILLSMTSEALVFSPFILMIAFSGLLIPPSRESTRSSNPEIVRKLHRKPTLTGRPGFSTTSSSRGQASSPARSHPGIRGPGRSR</sequence>
<evidence type="ECO:0000313" key="9">
    <source>
        <dbReference type="Proteomes" id="UP000429229"/>
    </source>
</evidence>
<feature type="transmembrane region" description="Helical" evidence="6">
    <location>
        <begin position="71"/>
        <end position="89"/>
    </location>
</feature>
<dbReference type="Pfam" id="PF04932">
    <property type="entry name" value="Wzy_C"/>
    <property type="match status" value="1"/>
</dbReference>
<dbReference type="GO" id="GO:0016020">
    <property type="term" value="C:membrane"/>
    <property type="evidence" value="ECO:0007669"/>
    <property type="project" value="UniProtKB-SubCell"/>
</dbReference>
<evidence type="ECO:0000259" key="7">
    <source>
        <dbReference type="Pfam" id="PF04932"/>
    </source>
</evidence>
<feature type="transmembrane region" description="Helical" evidence="6">
    <location>
        <begin position="129"/>
        <end position="146"/>
    </location>
</feature>
<organism evidence="8 9">
    <name type="scientific">Alteriqipengyuania halimionae</name>
    <dbReference type="NCBI Taxonomy" id="1926630"/>
    <lineage>
        <taxon>Bacteria</taxon>
        <taxon>Pseudomonadati</taxon>
        <taxon>Pseudomonadota</taxon>
        <taxon>Alphaproteobacteria</taxon>
        <taxon>Sphingomonadales</taxon>
        <taxon>Erythrobacteraceae</taxon>
        <taxon>Alteriqipengyuania</taxon>
    </lineage>
</organism>
<feature type="domain" description="O-antigen ligase-related" evidence="7">
    <location>
        <begin position="217"/>
        <end position="359"/>
    </location>
</feature>
<feature type="transmembrane region" description="Helical" evidence="6">
    <location>
        <begin position="218"/>
        <end position="240"/>
    </location>
</feature>
<dbReference type="EMBL" id="WTYR01000001">
    <property type="protein sequence ID" value="MXP10908.1"/>
    <property type="molecule type" value="Genomic_DNA"/>
</dbReference>
<evidence type="ECO:0000256" key="3">
    <source>
        <dbReference type="ARBA" id="ARBA00022989"/>
    </source>
</evidence>
<evidence type="ECO:0000256" key="1">
    <source>
        <dbReference type="ARBA" id="ARBA00004141"/>
    </source>
</evidence>
<feature type="transmembrane region" description="Helical" evidence="6">
    <location>
        <begin position="252"/>
        <end position="273"/>
    </location>
</feature>
<evidence type="ECO:0000256" key="6">
    <source>
        <dbReference type="SAM" id="Phobius"/>
    </source>
</evidence>